<dbReference type="Pfam" id="PF12833">
    <property type="entry name" value="HTH_18"/>
    <property type="match status" value="1"/>
</dbReference>
<dbReference type="EMBL" id="BDQX01000163">
    <property type="protein sequence ID" value="GBG08266.1"/>
    <property type="molecule type" value="Genomic_DNA"/>
</dbReference>
<dbReference type="InterPro" id="IPR018060">
    <property type="entry name" value="HTH_AraC"/>
</dbReference>
<evidence type="ECO:0000256" key="1">
    <source>
        <dbReference type="ARBA" id="ARBA00023015"/>
    </source>
</evidence>
<dbReference type="InterPro" id="IPR009057">
    <property type="entry name" value="Homeodomain-like_sf"/>
</dbReference>
<reference evidence="5 6" key="1">
    <citation type="submission" date="2017-08" db="EMBL/GenBank/DDBJ databases">
        <title>Substantial Increase in Enzyme Production by Combined Drug-Resistance Mutations in Paenibacillus agaridevorans.</title>
        <authorList>
            <person name="Tanaka Y."/>
            <person name="Funane K."/>
            <person name="Hosaka T."/>
            <person name="Shiwa Y."/>
            <person name="Fujita N."/>
            <person name="Miyazaki T."/>
            <person name="Yoshikawa H."/>
            <person name="Murakami K."/>
            <person name="Kasahara K."/>
            <person name="Inaoka T."/>
            <person name="Hiraga Y."/>
            <person name="Ochi K."/>
        </authorList>
    </citation>
    <scope>NUCLEOTIDE SEQUENCE [LARGE SCALE GENOMIC DNA]</scope>
    <source>
        <strain evidence="5 6">T-3040</strain>
    </source>
</reference>
<dbReference type="RefSeq" id="WP_258234973.1">
    <property type="nucleotide sequence ID" value="NZ_BDQX01000163.1"/>
</dbReference>
<dbReference type="GO" id="GO:0003700">
    <property type="term" value="F:DNA-binding transcription factor activity"/>
    <property type="evidence" value="ECO:0007669"/>
    <property type="project" value="InterPro"/>
</dbReference>
<name>A0A2R5ENJ9_9BACL</name>
<keyword evidence="6" id="KW-1185">Reference proteome</keyword>
<evidence type="ECO:0000256" key="3">
    <source>
        <dbReference type="ARBA" id="ARBA00023163"/>
    </source>
</evidence>
<comment type="caution">
    <text evidence="5">The sequence shown here is derived from an EMBL/GenBank/DDBJ whole genome shotgun (WGS) entry which is preliminary data.</text>
</comment>
<evidence type="ECO:0000256" key="2">
    <source>
        <dbReference type="ARBA" id="ARBA00023125"/>
    </source>
</evidence>
<evidence type="ECO:0000313" key="5">
    <source>
        <dbReference type="EMBL" id="GBG08266.1"/>
    </source>
</evidence>
<sequence>MTFTSDRVKVPLGLWGSIRQMGIQPGDIARQTGLQLDEITGAEVSASHYFAIWRAFAELAGSTAQAIIGLATAFETAKYPPSVLATYHARDFRDALNRMTKYKQLCPPESLTIHEEGDICRIELGWQQTFKSGPPVLAGITLACLMELGRRGTGRHLTAKSVEFTEDMGDDVEALEAYFGCRIRTGAPYNRLTLRRSDLDLPFLSYNEELLEILTPVLEDALDQRNTVRTISNAVKYIIKGMLSSGRPEMRAVAKELGMSERTLQRRLVREATSFKVLLSQSRHEQALHYLANDMLDIKEVAFLVGYEDQNSFYRAFRGWEGVTPAYWRVSQEH</sequence>
<keyword evidence="1" id="KW-0805">Transcription regulation</keyword>
<proteinExistence type="predicted"/>
<dbReference type="GO" id="GO:0000976">
    <property type="term" value="F:transcription cis-regulatory region binding"/>
    <property type="evidence" value="ECO:0007669"/>
    <property type="project" value="TreeGrafter"/>
</dbReference>
<evidence type="ECO:0000313" key="6">
    <source>
        <dbReference type="Proteomes" id="UP000245202"/>
    </source>
</evidence>
<dbReference type="GO" id="GO:0005829">
    <property type="term" value="C:cytosol"/>
    <property type="evidence" value="ECO:0007669"/>
    <property type="project" value="TreeGrafter"/>
</dbReference>
<accession>A0A2R5ENJ9</accession>
<gene>
    <name evidence="5" type="ORF">PAT3040_02838</name>
</gene>
<keyword evidence="2" id="KW-0238">DNA-binding</keyword>
<dbReference type="Proteomes" id="UP000245202">
    <property type="component" value="Unassembled WGS sequence"/>
</dbReference>
<protein>
    <submittedName>
        <fullName evidence="5">AraC family transcriptional regulator</fullName>
    </submittedName>
</protein>
<dbReference type="PROSITE" id="PS01124">
    <property type="entry name" value="HTH_ARAC_FAMILY_2"/>
    <property type="match status" value="1"/>
</dbReference>
<dbReference type="SMART" id="SM00342">
    <property type="entry name" value="HTH_ARAC"/>
    <property type="match status" value="1"/>
</dbReference>
<evidence type="ECO:0000259" key="4">
    <source>
        <dbReference type="PROSITE" id="PS01124"/>
    </source>
</evidence>
<dbReference type="InterPro" id="IPR032687">
    <property type="entry name" value="AraC-type_N"/>
</dbReference>
<organism evidence="5 6">
    <name type="scientific">Paenibacillus agaridevorans</name>
    <dbReference type="NCBI Taxonomy" id="171404"/>
    <lineage>
        <taxon>Bacteria</taxon>
        <taxon>Bacillati</taxon>
        <taxon>Bacillota</taxon>
        <taxon>Bacilli</taxon>
        <taxon>Bacillales</taxon>
        <taxon>Paenibacillaceae</taxon>
        <taxon>Paenibacillus</taxon>
    </lineage>
</organism>
<dbReference type="Gene3D" id="1.10.10.60">
    <property type="entry name" value="Homeodomain-like"/>
    <property type="match status" value="1"/>
</dbReference>
<dbReference type="PANTHER" id="PTHR47894:SF1">
    <property type="entry name" value="HTH-TYPE TRANSCRIPTIONAL REGULATOR VQSM"/>
    <property type="match status" value="1"/>
</dbReference>
<dbReference type="AlphaFoldDB" id="A0A2R5ENJ9"/>
<feature type="domain" description="HTH araC/xylS-type" evidence="4">
    <location>
        <begin position="232"/>
        <end position="331"/>
    </location>
</feature>
<dbReference type="PANTHER" id="PTHR47894">
    <property type="entry name" value="HTH-TYPE TRANSCRIPTIONAL REGULATOR GADX"/>
    <property type="match status" value="1"/>
</dbReference>
<dbReference type="SUPFAM" id="SSF46689">
    <property type="entry name" value="Homeodomain-like"/>
    <property type="match status" value="1"/>
</dbReference>
<keyword evidence="3" id="KW-0804">Transcription</keyword>
<dbReference type="Pfam" id="PF12625">
    <property type="entry name" value="Arabinose_bd"/>
    <property type="match status" value="1"/>
</dbReference>